<keyword evidence="2" id="KW-0238">DNA-binding</keyword>
<evidence type="ECO:0000313" key="7">
    <source>
        <dbReference type="Proteomes" id="UP000515977"/>
    </source>
</evidence>
<dbReference type="PANTHER" id="PTHR47894:SF1">
    <property type="entry name" value="HTH-TYPE TRANSCRIPTIONAL REGULATOR VQSM"/>
    <property type="match status" value="1"/>
</dbReference>
<keyword evidence="7" id="KW-1185">Reference proteome</keyword>
<dbReference type="PANTHER" id="PTHR47894">
    <property type="entry name" value="HTH-TYPE TRANSCRIPTIONAL REGULATOR GADX"/>
    <property type="match status" value="1"/>
</dbReference>
<dbReference type="Pfam" id="PF12625">
    <property type="entry name" value="Arabinose_bd"/>
    <property type="match status" value="1"/>
</dbReference>
<evidence type="ECO:0000256" key="3">
    <source>
        <dbReference type="ARBA" id="ARBA00023163"/>
    </source>
</evidence>
<keyword evidence="3" id="KW-0804">Transcription</keyword>
<dbReference type="Proteomes" id="UP000515977">
    <property type="component" value="Chromosome"/>
</dbReference>
<dbReference type="SUPFAM" id="SSF46689">
    <property type="entry name" value="Homeodomain-like"/>
    <property type="match status" value="1"/>
</dbReference>
<keyword evidence="1" id="KW-0805">Transcription regulation</keyword>
<evidence type="ECO:0000256" key="1">
    <source>
        <dbReference type="ARBA" id="ARBA00023015"/>
    </source>
</evidence>
<proteinExistence type="predicted"/>
<feature type="compositionally biased region" description="Polar residues" evidence="4">
    <location>
        <begin position="353"/>
        <end position="363"/>
    </location>
</feature>
<dbReference type="EMBL" id="CP060711">
    <property type="protein sequence ID" value="QNN47737.1"/>
    <property type="molecule type" value="Genomic_DNA"/>
</dbReference>
<dbReference type="GO" id="GO:0003700">
    <property type="term" value="F:DNA-binding transcription factor activity"/>
    <property type="evidence" value="ECO:0007669"/>
    <property type="project" value="InterPro"/>
</dbReference>
<dbReference type="Gene3D" id="1.10.10.60">
    <property type="entry name" value="Homeodomain-like"/>
    <property type="match status" value="1"/>
</dbReference>
<accession>A0A7G9QWL2</accession>
<dbReference type="Pfam" id="PF12833">
    <property type="entry name" value="HTH_18"/>
    <property type="match status" value="1"/>
</dbReference>
<organism evidence="6 7">
    <name type="scientific">Thermomonas brevis</name>
    <dbReference type="NCBI Taxonomy" id="215691"/>
    <lineage>
        <taxon>Bacteria</taxon>
        <taxon>Pseudomonadati</taxon>
        <taxon>Pseudomonadota</taxon>
        <taxon>Gammaproteobacteria</taxon>
        <taxon>Lysobacterales</taxon>
        <taxon>Lysobacteraceae</taxon>
        <taxon>Thermomonas</taxon>
    </lineage>
</organism>
<evidence type="ECO:0000313" key="6">
    <source>
        <dbReference type="EMBL" id="QNN47737.1"/>
    </source>
</evidence>
<dbReference type="InterPro" id="IPR018060">
    <property type="entry name" value="HTH_AraC"/>
</dbReference>
<dbReference type="InterPro" id="IPR009057">
    <property type="entry name" value="Homeodomain-like_sf"/>
</dbReference>
<protein>
    <submittedName>
        <fullName evidence="6">AraC family transcriptional regulator</fullName>
    </submittedName>
</protein>
<dbReference type="InterPro" id="IPR032687">
    <property type="entry name" value="AraC-type_N"/>
</dbReference>
<evidence type="ECO:0000259" key="5">
    <source>
        <dbReference type="PROSITE" id="PS01124"/>
    </source>
</evidence>
<evidence type="ECO:0000256" key="2">
    <source>
        <dbReference type="ARBA" id="ARBA00023125"/>
    </source>
</evidence>
<dbReference type="SMART" id="SM00342">
    <property type="entry name" value="HTH_ARAC"/>
    <property type="match status" value="1"/>
</dbReference>
<dbReference type="AlphaFoldDB" id="A0A7G9QWL2"/>
<reference evidence="6 7" key="1">
    <citation type="submission" date="2020-08" db="EMBL/GenBank/DDBJ databases">
        <title>Genome sequence of Thermomonas brevis KACC 16975T.</title>
        <authorList>
            <person name="Hyun D.-W."/>
            <person name="Bae J.-W."/>
        </authorList>
    </citation>
    <scope>NUCLEOTIDE SEQUENCE [LARGE SCALE GENOMIC DNA]</scope>
    <source>
        <strain evidence="6 7">KACC 16975</strain>
    </source>
</reference>
<feature type="region of interest" description="Disordered" evidence="4">
    <location>
        <begin position="342"/>
        <end position="378"/>
    </location>
</feature>
<name>A0A7G9QWL2_9GAMM</name>
<dbReference type="GO" id="GO:0000976">
    <property type="term" value="F:transcription cis-regulatory region binding"/>
    <property type="evidence" value="ECO:0007669"/>
    <property type="project" value="TreeGrafter"/>
</dbReference>
<dbReference type="RefSeq" id="WP_187571481.1">
    <property type="nucleotide sequence ID" value="NZ_CP060711.1"/>
</dbReference>
<sequence>MPHRHSGLDARLPGSNHFHGNIIAALLARAVELDVCSAPWFDGLRIGPADFDAPDPPCLSYREVCGILRRALASLPGEGHGLELGGRQSLSNFGVLGLAMLAAPTFREALHTGIRYAPISGAMLDLALADDPAGIAVTMRMYRPDPQLEVYLCEELVSSCLNLCRSVLGEAFRPERVELAYPPPPYAERYAPLLRAEVRFGCADSRIVVARRWLDLPMPAANPNTARQLAELCRAQMPPGQPAGGICAMVEQRLALQPAKAPRLAELAAELHMTERTLRRQLQAEGASYRALLDRVRERAARRLLRERALPLAQVAAAVGFSDPRDFRRAFKRWTGRLPGALRRGEATDDDQPSTITASTSNAAPLGSADTSMVERAG</sequence>
<feature type="domain" description="HTH araC/xylS-type" evidence="5">
    <location>
        <begin position="244"/>
        <end position="345"/>
    </location>
</feature>
<gene>
    <name evidence="6" type="ORF">H9L17_06295</name>
</gene>
<evidence type="ECO:0000256" key="4">
    <source>
        <dbReference type="SAM" id="MobiDB-lite"/>
    </source>
</evidence>
<dbReference type="PROSITE" id="PS01124">
    <property type="entry name" value="HTH_ARAC_FAMILY_2"/>
    <property type="match status" value="1"/>
</dbReference>
<dbReference type="KEGG" id="tbv:H9L17_06295"/>
<dbReference type="GO" id="GO:0005829">
    <property type="term" value="C:cytosol"/>
    <property type="evidence" value="ECO:0007669"/>
    <property type="project" value="TreeGrafter"/>
</dbReference>